<accession>A0A2N8ZKP3</accession>
<dbReference type="Proteomes" id="UP000235828">
    <property type="component" value="Chromosome B"/>
</dbReference>
<feature type="domain" description="HTH arsR-type" evidence="1">
    <location>
        <begin position="37"/>
        <end position="131"/>
    </location>
</feature>
<dbReference type="AlphaFoldDB" id="A0A2N8ZKP3"/>
<gene>
    <name evidence="2" type="ORF">VTAP4600_B0877</name>
</gene>
<dbReference type="PANTHER" id="PTHR38600:SF2">
    <property type="entry name" value="SLL0088 PROTEIN"/>
    <property type="match status" value="1"/>
</dbReference>
<organism evidence="2 3">
    <name type="scientific">Vibrio tapetis subsp. tapetis</name>
    <dbReference type="NCBI Taxonomy" id="1671868"/>
    <lineage>
        <taxon>Bacteria</taxon>
        <taxon>Pseudomonadati</taxon>
        <taxon>Pseudomonadota</taxon>
        <taxon>Gammaproteobacteria</taxon>
        <taxon>Vibrionales</taxon>
        <taxon>Vibrionaceae</taxon>
        <taxon>Vibrio</taxon>
    </lineage>
</organism>
<dbReference type="PRINTS" id="PR00778">
    <property type="entry name" value="HTHARSR"/>
</dbReference>
<dbReference type="InterPro" id="IPR036390">
    <property type="entry name" value="WH_DNA-bd_sf"/>
</dbReference>
<dbReference type="KEGG" id="vta:B0877"/>
<dbReference type="Pfam" id="PF01022">
    <property type="entry name" value="HTH_5"/>
    <property type="match status" value="1"/>
</dbReference>
<dbReference type="Gene3D" id="1.10.10.10">
    <property type="entry name" value="Winged helix-like DNA-binding domain superfamily/Winged helix DNA-binding domain"/>
    <property type="match status" value="1"/>
</dbReference>
<evidence type="ECO:0000259" key="1">
    <source>
        <dbReference type="PROSITE" id="PS50987"/>
    </source>
</evidence>
<evidence type="ECO:0000313" key="3">
    <source>
        <dbReference type="Proteomes" id="UP000235828"/>
    </source>
</evidence>
<dbReference type="SMART" id="SM00418">
    <property type="entry name" value="HTH_ARSR"/>
    <property type="match status" value="1"/>
</dbReference>
<dbReference type="InterPro" id="IPR011991">
    <property type="entry name" value="ArsR-like_HTH"/>
</dbReference>
<dbReference type="SUPFAM" id="SSF46785">
    <property type="entry name" value="Winged helix' DNA-binding domain"/>
    <property type="match status" value="1"/>
</dbReference>
<dbReference type="PANTHER" id="PTHR38600">
    <property type="entry name" value="TRANSCRIPTIONAL REGULATORY PROTEIN"/>
    <property type="match status" value="1"/>
</dbReference>
<dbReference type="InterPro" id="IPR036388">
    <property type="entry name" value="WH-like_DNA-bd_sf"/>
</dbReference>
<reference evidence="2 3" key="1">
    <citation type="submission" date="2017-10" db="EMBL/GenBank/DDBJ databases">
        <authorList>
            <person name="Banno H."/>
            <person name="Chua N.-H."/>
        </authorList>
    </citation>
    <scope>NUCLEOTIDE SEQUENCE [LARGE SCALE GENOMIC DNA]</scope>
    <source>
        <strain evidence="2">Vibrio tapetis CECT4600</strain>
    </source>
</reference>
<dbReference type="CDD" id="cd00090">
    <property type="entry name" value="HTH_ARSR"/>
    <property type="match status" value="1"/>
</dbReference>
<dbReference type="NCBIfam" id="NF033788">
    <property type="entry name" value="HTH_metalloreg"/>
    <property type="match status" value="1"/>
</dbReference>
<dbReference type="GO" id="GO:0003700">
    <property type="term" value="F:DNA-binding transcription factor activity"/>
    <property type="evidence" value="ECO:0007669"/>
    <property type="project" value="InterPro"/>
</dbReference>
<proteinExistence type="predicted"/>
<dbReference type="EMBL" id="LT960612">
    <property type="protein sequence ID" value="SON52488.1"/>
    <property type="molecule type" value="Genomic_DNA"/>
</dbReference>
<sequence>MLEGCFWLSVNILPVNNHDFVMVNLTRFRERASFYCMNLNDKTPLSDIFMALSDETRRSMVAQMSQGAVAVKDLVLPHPISKSAVTKHLKILERAGLLKREVIGRTHMCSLNVEPINQINQWLAMAQPVWDDTEEALQFYMDVQLTE</sequence>
<dbReference type="PROSITE" id="PS50987">
    <property type="entry name" value="HTH_ARSR_2"/>
    <property type="match status" value="1"/>
</dbReference>
<dbReference type="InterPro" id="IPR001845">
    <property type="entry name" value="HTH_ArsR_DNA-bd_dom"/>
</dbReference>
<keyword evidence="3" id="KW-1185">Reference proteome</keyword>
<evidence type="ECO:0000313" key="2">
    <source>
        <dbReference type="EMBL" id="SON52488.1"/>
    </source>
</evidence>
<protein>
    <submittedName>
        <fullName evidence="2">Putative Regulatory protein ArsR</fullName>
    </submittedName>
</protein>
<name>A0A2N8ZKP3_9VIBR</name>